<dbReference type="InterPro" id="IPR036890">
    <property type="entry name" value="HATPase_C_sf"/>
</dbReference>
<protein>
    <submittedName>
        <fullName evidence="1">DNA mismatch repair protein MutL</fullName>
    </submittedName>
</protein>
<comment type="caution">
    <text evidence="1">The sequence shown here is derived from an EMBL/GenBank/DDBJ whole genome shotgun (WGS) entry which is preliminary data.</text>
</comment>
<dbReference type="Gene3D" id="3.30.565.10">
    <property type="entry name" value="Histidine kinase-like ATPase, C-terminal domain"/>
    <property type="match status" value="1"/>
</dbReference>
<dbReference type="SUPFAM" id="SSF55874">
    <property type="entry name" value="ATPase domain of HSP90 chaperone/DNA topoisomerase II/histidine kinase"/>
    <property type="match status" value="1"/>
</dbReference>
<organism evidence="1">
    <name type="scientific">Haemophilus influenzae</name>
    <dbReference type="NCBI Taxonomy" id="727"/>
    <lineage>
        <taxon>Bacteria</taxon>
        <taxon>Pseudomonadati</taxon>
        <taxon>Pseudomonadota</taxon>
        <taxon>Gammaproteobacteria</taxon>
        <taxon>Pasteurellales</taxon>
        <taxon>Pasteurellaceae</taxon>
        <taxon>Haemophilus</taxon>
    </lineage>
</organism>
<dbReference type="Gene3D" id="3.40.1350.10">
    <property type="match status" value="1"/>
</dbReference>
<dbReference type="EMBL" id="NEBD01000036">
    <property type="protein sequence ID" value="PRJ23577.1"/>
    <property type="molecule type" value="Genomic_DNA"/>
</dbReference>
<dbReference type="GO" id="GO:0003676">
    <property type="term" value="F:nucleic acid binding"/>
    <property type="evidence" value="ECO:0007669"/>
    <property type="project" value="InterPro"/>
</dbReference>
<proteinExistence type="predicted"/>
<dbReference type="Pfam" id="PF13589">
    <property type="entry name" value="HATPase_c_3"/>
    <property type="match status" value="1"/>
</dbReference>
<dbReference type="InterPro" id="IPR011856">
    <property type="entry name" value="tRNA_endonuc-like_dom_sf"/>
</dbReference>
<gene>
    <name evidence="1" type="primary">mutL_2</name>
    <name evidence="1" type="ORF">BV056_00441</name>
</gene>
<evidence type="ECO:0000313" key="1">
    <source>
        <dbReference type="EMBL" id="PRJ23577.1"/>
    </source>
</evidence>
<name>A0AB37B3Q4_HAEIF</name>
<dbReference type="RefSeq" id="WP_105888849.1">
    <property type="nucleotide sequence ID" value="NZ_CP135820.1"/>
</dbReference>
<sequence>MAKFNIDLNVLNHLGLGLYTNTPAVLTEIVSNSWDADATEVHINIDTENSTITIADNGHGMNLDDVENKFLNVGYARRKDKRAISPIYKRNVMGRKGIGKLAMFSLANEVSIFTKTEDDEVVALKVNVTHLREAIEQQQEYNTENIEDTSSFITKKGTTIVLSDIDKHINTTATYLKKHLARRFSILGQKFNFKVFINQEEVTLEHRGYTSKIEFLWSFGHSSQFLQKNSIKYKELDHQITYDNLSFNITGFIASVKKPSELKDEDVSNNAITVLANGRIFQENILDELDNAKIFTSYLVGEINADFLDDSNYQDMATSSRQGLRQNDERYAILKVFVANALKTVDTDWDVWRKETGLKEVKEKHPALQTWLDELKDSRDKKAAEDLISKVNTIRFSGSEEEQEISRKDVLKSAVLVFEKLKVRGNLERLNELSSFDPKVFKPILQSIDDIEESYFYDVTKQRLGIIDKLESLKDENEKEKVIQEHLYEHLWLLDPAWERTTETFIEQKLSNELKQACPDNNSGARLDIAYKNIAGKHIIIEMKKEMPSYSIDIYDLIKQGNKYVDATKQWYLNNQDYSDVSGIEVYFLVGTKVKNKIYQTTDKETVNDLLRASKAELLTYDELITRSRNAYAEYLQKTNDIQKIKDIVEKI</sequence>
<accession>A0AB37B3Q4</accession>
<dbReference type="AlphaFoldDB" id="A0AB37B3Q4"/>
<reference evidence="1" key="1">
    <citation type="submission" date="2017-04" db="EMBL/GenBank/DDBJ databases">
        <title>Haemophilus influenzae in COPD genome sequencing project.</title>
        <authorList>
            <person name="Murphy T.F."/>
            <person name="Kong Y."/>
            <person name="Nadendla S."/>
            <person name="Tettelin H."/>
            <person name="Pettigrew M."/>
        </authorList>
    </citation>
    <scope>NUCLEOTIDE SEQUENCE [LARGE SCALE GENOMIC DNA]</scope>
    <source>
        <strain evidence="1">39P1H1</strain>
    </source>
</reference>